<reference evidence="1 2" key="1">
    <citation type="submission" date="2013-12" db="EMBL/GenBank/DDBJ databases">
        <title>Draft genome of the parsitic nematode Ancylostoma duodenale.</title>
        <authorList>
            <person name="Mitreva M."/>
        </authorList>
    </citation>
    <scope>NUCLEOTIDE SEQUENCE [LARGE SCALE GENOMIC DNA]</scope>
    <source>
        <strain evidence="1 2">Zhejiang</strain>
    </source>
</reference>
<dbReference type="Proteomes" id="UP000054047">
    <property type="component" value="Unassembled WGS sequence"/>
</dbReference>
<sequence length="118" mass="13327">MNSLHPMRSRIVKMMTYVRQLLTSARYSLIRKSLAIRLGLPLYCPQNITTLTFGGNEFTEESAKVTLTLWDQHGEPVLIHLWTREVITTVPSVEDLGNPACNPTDGRVQVDVLIGIDY</sequence>
<evidence type="ECO:0000313" key="2">
    <source>
        <dbReference type="Proteomes" id="UP000054047"/>
    </source>
</evidence>
<gene>
    <name evidence="1" type="ORF">ANCDUO_03177</name>
</gene>
<organism evidence="1 2">
    <name type="scientific">Ancylostoma duodenale</name>
    <dbReference type="NCBI Taxonomy" id="51022"/>
    <lineage>
        <taxon>Eukaryota</taxon>
        <taxon>Metazoa</taxon>
        <taxon>Ecdysozoa</taxon>
        <taxon>Nematoda</taxon>
        <taxon>Chromadorea</taxon>
        <taxon>Rhabditida</taxon>
        <taxon>Rhabditina</taxon>
        <taxon>Rhabditomorpha</taxon>
        <taxon>Strongyloidea</taxon>
        <taxon>Ancylostomatidae</taxon>
        <taxon>Ancylostomatinae</taxon>
        <taxon>Ancylostoma</taxon>
    </lineage>
</organism>
<proteinExistence type="predicted"/>
<keyword evidence="2" id="KW-1185">Reference proteome</keyword>
<accession>A0A0C2H4N3</accession>
<name>A0A0C2H4N3_9BILA</name>
<dbReference type="OrthoDB" id="5872686at2759"/>
<protein>
    <submittedName>
        <fullName evidence="1">Uncharacterized protein</fullName>
    </submittedName>
</protein>
<evidence type="ECO:0000313" key="1">
    <source>
        <dbReference type="EMBL" id="KIH66494.1"/>
    </source>
</evidence>
<dbReference type="AlphaFoldDB" id="A0A0C2H4N3"/>
<dbReference type="EMBL" id="KN727096">
    <property type="protein sequence ID" value="KIH66494.1"/>
    <property type="molecule type" value="Genomic_DNA"/>
</dbReference>